<proteinExistence type="predicted"/>
<organism evidence="3">
    <name type="scientific">Caenorhabditis remanei</name>
    <name type="common">Caenorhabditis vulgaris</name>
    <dbReference type="NCBI Taxonomy" id="31234"/>
    <lineage>
        <taxon>Eukaryota</taxon>
        <taxon>Metazoa</taxon>
        <taxon>Ecdysozoa</taxon>
        <taxon>Nematoda</taxon>
        <taxon>Chromadorea</taxon>
        <taxon>Rhabditida</taxon>
        <taxon>Rhabditina</taxon>
        <taxon>Rhabditomorpha</taxon>
        <taxon>Rhabditoidea</taxon>
        <taxon>Rhabditidae</taxon>
        <taxon>Peloderinae</taxon>
        <taxon>Caenorhabditis</taxon>
    </lineage>
</organism>
<reference evidence="2" key="1">
    <citation type="submission" date="2007-07" db="EMBL/GenBank/DDBJ databases">
        <title>PCAP assembly of the Caenorhabditis remanei genome.</title>
        <authorList>
            <consortium name="The Caenorhabditis remanei Sequencing Consortium"/>
            <person name="Wilson R.K."/>
        </authorList>
    </citation>
    <scope>NUCLEOTIDE SEQUENCE [LARGE SCALE GENOMIC DNA]</scope>
    <source>
        <strain evidence="2">PB4641</strain>
    </source>
</reference>
<dbReference type="InterPro" id="IPR012885">
    <property type="entry name" value="F-box_Sdz-33"/>
</dbReference>
<name>E3LGE1_CAERE</name>
<accession>E3LGE1</accession>
<protein>
    <recommendedName>
        <fullName evidence="1">F-box domain-containing protein</fullName>
    </recommendedName>
</protein>
<dbReference type="InterPro" id="IPR001810">
    <property type="entry name" value="F-box_dom"/>
</dbReference>
<gene>
    <name evidence="2" type="ORF">CRE_01549</name>
</gene>
<evidence type="ECO:0000313" key="2">
    <source>
        <dbReference type="EMBL" id="EFO85763.1"/>
    </source>
</evidence>
<keyword evidence="3" id="KW-1185">Reference proteome</keyword>
<dbReference type="eggNOG" id="ENOG502T798">
    <property type="taxonomic scope" value="Eukaryota"/>
</dbReference>
<dbReference type="EMBL" id="DS268408">
    <property type="protein sequence ID" value="EFO85763.1"/>
    <property type="molecule type" value="Genomic_DNA"/>
</dbReference>
<evidence type="ECO:0000259" key="1">
    <source>
        <dbReference type="PROSITE" id="PS50181"/>
    </source>
</evidence>
<dbReference type="HOGENOM" id="CLU_044397_1_1_1"/>
<evidence type="ECO:0000313" key="3">
    <source>
        <dbReference type="Proteomes" id="UP000008281"/>
    </source>
</evidence>
<dbReference type="InParanoid" id="E3LGE1"/>
<dbReference type="PANTHER" id="PTHR21503">
    <property type="entry name" value="F-BOX-CONTAINING HYPOTHETICAL PROTEIN C.ELEGANS"/>
    <property type="match status" value="1"/>
</dbReference>
<dbReference type="Pfam" id="PF07735">
    <property type="entry name" value="FBA_2"/>
    <property type="match status" value="1"/>
</dbReference>
<dbReference type="PROSITE" id="PS50181">
    <property type="entry name" value="FBOX"/>
    <property type="match status" value="1"/>
</dbReference>
<dbReference type="PANTHER" id="PTHR21503:SF8">
    <property type="entry name" value="F-BOX ASSOCIATED DOMAIN-CONTAINING PROTEIN-RELATED"/>
    <property type="match status" value="1"/>
</dbReference>
<sequence length="465" mass="54585">MPRHISIHKETTHWEEQQVPLLHPAYSNRFFNLLIEMSSLPILKLPDSAADLVVKLLNFSEKIKLCICSKRSAKIVERGQQKIQKINIHMNETWCTIWVVETLFSIDMNEFKVRFSNNIPRLLKFSDNELYCKVLNPVQENMNLAKRILATFVVDECRYTICVREKKSENLKKYIKRVVPENYSDIFFEGKQHWEGNTDFLDTDEVSFILETVKPEARLTIDSTISLDFKHDNPFNFKSVCYSDGRWVTMDVLKSIKHSETICLEHTNFSCKDINEYIHHWVNSREDLIRNLGIGIKGDLEFNEQELLDKLAFATCQRQYWKYYFIKAKSVENRKFTFALISYNSNLRKVEIETDEPDVGLAAVIFKHLEDIVEIQKLSEVREKIVELEMKCVEVLEEETPDTEKERIRKELEIVVKTRNLIETRLDGIRSQWKDFLKNIYSGLLRVAGTTDTTLRVTVTSPSHV</sequence>
<dbReference type="Proteomes" id="UP000008281">
    <property type="component" value="Unassembled WGS sequence"/>
</dbReference>
<feature type="domain" description="F-box" evidence="1">
    <location>
        <begin position="39"/>
        <end position="86"/>
    </location>
</feature>
<dbReference type="AlphaFoldDB" id="E3LGE1"/>